<dbReference type="NCBIfam" id="TIGR02946">
    <property type="entry name" value="acyl_WS_DGAT"/>
    <property type="match status" value="1"/>
</dbReference>
<protein>
    <recommendedName>
        <fullName evidence="4 11">Diacylglycerol O-acyltransferase</fullName>
        <ecNumber evidence="4 11">2.3.1.20</ecNumber>
    </recommendedName>
</protein>
<comment type="pathway">
    <text evidence="2">Lipid metabolism.</text>
</comment>
<evidence type="ECO:0000256" key="8">
    <source>
        <dbReference type="ARBA" id="ARBA00023098"/>
    </source>
</evidence>
<proteinExistence type="inferred from homology"/>
<feature type="domain" description="O-acyltransferase WSD1-like N-terminal" evidence="12">
    <location>
        <begin position="1"/>
        <end position="264"/>
    </location>
</feature>
<keyword evidence="8 11" id="KW-0443">Lipid metabolism</keyword>
<dbReference type="GO" id="GO:0005886">
    <property type="term" value="C:plasma membrane"/>
    <property type="evidence" value="ECO:0007669"/>
    <property type="project" value="TreeGrafter"/>
</dbReference>
<dbReference type="AlphaFoldDB" id="W9GTZ9"/>
<evidence type="ECO:0000313" key="15">
    <source>
        <dbReference type="Proteomes" id="UP000019494"/>
    </source>
</evidence>
<keyword evidence="15" id="KW-1185">Reference proteome</keyword>
<evidence type="ECO:0000256" key="1">
    <source>
        <dbReference type="ARBA" id="ARBA00004771"/>
    </source>
</evidence>
<dbReference type="InterPro" id="IPR004255">
    <property type="entry name" value="O-acyltransferase_WSD1_N"/>
</dbReference>
<dbReference type="Gene3D" id="3.30.559.30">
    <property type="entry name" value="Nonribosomal peptide synthetase, condensation domain"/>
    <property type="match status" value="1"/>
</dbReference>
<dbReference type="EMBL" id="AWQS01000014">
    <property type="protein sequence ID" value="EWT07364.1"/>
    <property type="molecule type" value="Genomic_DNA"/>
</dbReference>
<keyword evidence="5 11" id="KW-0444">Lipid biosynthesis</keyword>
<dbReference type="Pfam" id="PF06974">
    <property type="entry name" value="WS_DGAT_C"/>
    <property type="match status" value="1"/>
</dbReference>
<gene>
    <name evidence="14" type="ORF">N864_08395</name>
</gene>
<evidence type="ECO:0000259" key="13">
    <source>
        <dbReference type="Pfam" id="PF06974"/>
    </source>
</evidence>
<dbReference type="GO" id="GO:0004144">
    <property type="term" value="F:diacylglycerol O-acyltransferase activity"/>
    <property type="evidence" value="ECO:0007669"/>
    <property type="project" value="UniProtKB-EC"/>
</dbReference>
<accession>W9GTZ9</accession>
<organism evidence="14 15">
    <name type="scientific">Intrasporangium chromatireducens Q5-1</name>
    <dbReference type="NCBI Taxonomy" id="584657"/>
    <lineage>
        <taxon>Bacteria</taxon>
        <taxon>Bacillati</taxon>
        <taxon>Actinomycetota</taxon>
        <taxon>Actinomycetes</taxon>
        <taxon>Micrococcales</taxon>
        <taxon>Intrasporangiaceae</taxon>
        <taxon>Intrasporangium</taxon>
    </lineage>
</organism>
<dbReference type="Pfam" id="PF03007">
    <property type="entry name" value="WS_DGAT_cat"/>
    <property type="match status" value="1"/>
</dbReference>
<name>W9GTZ9_9MICO</name>
<keyword evidence="9 11" id="KW-0012">Acyltransferase</keyword>
<comment type="catalytic activity">
    <reaction evidence="10 11">
        <text>an acyl-CoA + a 1,2-diacyl-sn-glycerol = a triacyl-sn-glycerol + CoA</text>
        <dbReference type="Rhea" id="RHEA:10868"/>
        <dbReference type="ChEBI" id="CHEBI:17815"/>
        <dbReference type="ChEBI" id="CHEBI:57287"/>
        <dbReference type="ChEBI" id="CHEBI:58342"/>
        <dbReference type="ChEBI" id="CHEBI:64615"/>
        <dbReference type="EC" id="2.3.1.20"/>
    </reaction>
</comment>
<keyword evidence="7 11" id="KW-0319">Glycerol metabolism</keyword>
<comment type="caution">
    <text evidence="14">The sequence shown here is derived from an EMBL/GenBank/DDBJ whole genome shotgun (WGS) entry which is preliminary data.</text>
</comment>
<reference evidence="15" key="1">
    <citation type="submission" date="2013-08" db="EMBL/GenBank/DDBJ databases">
        <title>Intrasporangium oryzae NRRL B-24470.</title>
        <authorList>
            <person name="Liu H."/>
            <person name="Wang G."/>
        </authorList>
    </citation>
    <scope>NUCLEOTIDE SEQUENCE [LARGE SCALE GENOMIC DNA]</scope>
    <source>
        <strain evidence="15">Q5-1</strain>
    </source>
</reference>
<dbReference type="InterPro" id="IPR009721">
    <property type="entry name" value="O-acyltransferase_WSD1_C"/>
</dbReference>
<dbReference type="Gene3D" id="3.30.559.10">
    <property type="entry name" value="Chloramphenicol acetyltransferase-like domain"/>
    <property type="match status" value="1"/>
</dbReference>
<evidence type="ECO:0000259" key="12">
    <source>
        <dbReference type="Pfam" id="PF03007"/>
    </source>
</evidence>
<evidence type="ECO:0000256" key="11">
    <source>
        <dbReference type="RuleBase" id="RU361241"/>
    </source>
</evidence>
<evidence type="ECO:0000256" key="9">
    <source>
        <dbReference type="ARBA" id="ARBA00023315"/>
    </source>
</evidence>
<dbReference type="InterPro" id="IPR014292">
    <property type="entry name" value="Acyl_transf_WS/DGAT"/>
</dbReference>
<dbReference type="GO" id="GO:0019432">
    <property type="term" value="P:triglyceride biosynthetic process"/>
    <property type="evidence" value="ECO:0007669"/>
    <property type="project" value="UniProtKB-UniPathway"/>
</dbReference>
<evidence type="ECO:0000256" key="5">
    <source>
        <dbReference type="ARBA" id="ARBA00022516"/>
    </source>
</evidence>
<evidence type="ECO:0000256" key="10">
    <source>
        <dbReference type="ARBA" id="ARBA00048109"/>
    </source>
</evidence>
<evidence type="ECO:0000313" key="14">
    <source>
        <dbReference type="EMBL" id="EWT07364.1"/>
    </source>
</evidence>
<feature type="domain" description="O-acyltransferase WSD1 C-terminal" evidence="13">
    <location>
        <begin position="307"/>
        <end position="448"/>
    </location>
</feature>
<dbReference type="InterPro" id="IPR045034">
    <property type="entry name" value="O-acyltransferase_WSD1-like"/>
</dbReference>
<evidence type="ECO:0000256" key="6">
    <source>
        <dbReference type="ARBA" id="ARBA00022679"/>
    </source>
</evidence>
<evidence type="ECO:0000256" key="3">
    <source>
        <dbReference type="ARBA" id="ARBA00009587"/>
    </source>
</evidence>
<dbReference type="GO" id="GO:0006071">
    <property type="term" value="P:glycerol metabolic process"/>
    <property type="evidence" value="ECO:0007669"/>
    <property type="project" value="UniProtKB-KW"/>
</dbReference>
<keyword evidence="6 11" id="KW-0808">Transferase</keyword>
<comment type="pathway">
    <text evidence="1 11">Glycerolipid metabolism; triacylglycerol biosynthesis.</text>
</comment>
<dbReference type="PATRIC" id="fig|584657.3.peg.697"/>
<dbReference type="SUPFAM" id="SSF52777">
    <property type="entry name" value="CoA-dependent acyltransferases"/>
    <property type="match status" value="2"/>
</dbReference>
<evidence type="ECO:0000256" key="2">
    <source>
        <dbReference type="ARBA" id="ARBA00005189"/>
    </source>
</evidence>
<evidence type="ECO:0000256" key="7">
    <source>
        <dbReference type="ARBA" id="ARBA00022798"/>
    </source>
</evidence>
<dbReference type="PANTHER" id="PTHR31650:SF1">
    <property type="entry name" value="WAX ESTER SYNTHASE_DIACYLGLYCEROL ACYLTRANSFERASE 4-RELATED"/>
    <property type="match status" value="1"/>
</dbReference>
<dbReference type="UniPathway" id="UPA00282"/>
<comment type="similarity">
    <text evidence="3 11">Belongs to the long-chain O-acyltransferase family.</text>
</comment>
<sequence>MDAMWLQMDRPNNLMVVASVLFLDGVPDFDEVRRLVRDRVVARYPVFRQRPLPPRGPLGGPSWTDDADFDLDRHVARVVLPPPGDDGALQSYIDERLALPFDRSHPLWELHLVEGYGSGAALVCRSHHALADGLALARVLLSLTEDARGRVADDDLDVDVSLPPEQTRAWPLSLATSVLTVPVRLGRLGLRGAGTLTSRHRLAEATRLAWRTAEVAAVLLFSSNPPSPLAGEPGPPKRVAWSERLPIRGLTDVRRLSGATLNDVLISATAAALHTYQLERRTDPVDLTTMVPVNVRPPDEPLPPELGNEFALVFLRLPSALGAPLARLAESKRRMDWIKASPEPVLTYGLINVIGRLTPELGRHVVDFFANKTIGVTTNVHGPDSVRYLAGTAVTGVLGWVPGSGRQILGICIFTYAGNVQVGFLSDASVVPDPERLVAAFEDELHRLVRMGRSGTRGGSRHADGHRPT</sequence>
<dbReference type="EC" id="2.3.1.20" evidence="4 11"/>
<dbReference type="InterPro" id="IPR023213">
    <property type="entry name" value="CAT-like_dom_sf"/>
</dbReference>
<evidence type="ECO:0000256" key="4">
    <source>
        <dbReference type="ARBA" id="ARBA00013244"/>
    </source>
</evidence>
<dbReference type="Proteomes" id="UP000019494">
    <property type="component" value="Unassembled WGS sequence"/>
</dbReference>
<dbReference type="PANTHER" id="PTHR31650">
    <property type="entry name" value="O-ACYLTRANSFERASE (WSD1-LIKE) FAMILY PROTEIN"/>
    <property type="match status" value="1"/>
</dbReference>